<sequence length="166" mass="18839">MASLLDLVEVISNEEHPSWVSDSNASLKAFNAINELFAVKAKRLKDGRSTLSTLKKSEWQISISEVATNISVSRVTLGSTASYAEDLKNYIGEINQRLLDKKHCIQKTLEQTRKKGRKAHKKSELLRSNQQLRREIDELEKRQAVELLQLTIEKLPLPVRKALGFV</sequence>
<feature type="coiled-coil region" evidence="1">
    <location>
        <begin position="95"/>
        <end position="149"/>
    </location>
</feature>
<evidence type="ECO:0000313" key="2">
    <source>
        <dbReference type="EMBL" id="SFR50507.1"/>
    </source>
</evidence>
<dbReference type="Proteomes" id="UP000199424">
    <property type="component" value="Unassembled WGS sequence"/>
</dbReference>
<keyword evidence="3" id="KW-1185">Reference proteome</keyword>
<protein>
    <submittedName>
        <fullName evidence="2">Uncharacterized protein</fullName>
    </submittedName>
</protein>
<evidence type="ECO:0000313" key="3">
    <source>
        <dbReference type="Proteomes" id="UP000199424"/>
    </source>
</evidence>
<proteinExistence type="predicted"/>
<dbReference type="EMBL" id="FOYU01000002">
    <property type="protein sequence ID" value="SFR50507.1"/>
    <property type="molecule type" value="Genomic_DNA"/>
</dbReference>
<accession>A0A1I6H877</accession>
<organism evidence="2 3">
    <name type="scientific">Pseudidiomarina maritima</name>
    <dbReference type="NCBI Taxonomy" id="519453"/>
    <lineage>
        <taxon>Bacteria</taxon>
        <taxon>Pseudomonadati</taxon>
        <taxon>Pseudomonadota</taxon>
        <taxon>Gammaproteobacteria</taxon>
        <taxon>Alteromonadales</taxon>
        <taxon>Idiomarinaceae</taxon>
        <taxon>Pseudidiomarina</taxon>
    </lineage>
</organism>
<gene>
    <name evidence="2" type="ORF">SAMN04488070_1576</name>
</gene>
<dbReference type="AlphaFoldDB" id="A0A1I6H877"/>
<dbReference type="RefSeq" id="WP_092857313.1">
    <property type="nucleotide sequence ID" value="NZ_FOYU01000002.1"/>
</dbReference>
<reference evidence="3" key="1">
    <citation type="submission" date="2016-10" db="EMBL/GenBank/DDBJ databases">
        <authorList>
            <person name="Varghese N."/>
            <person name="Submissions S."/>
        </authorList>
    </citation>
    <scope>NUCLEOTIDE SEQUENCE [LARGE SCALE GENOMIC DNA]</scope>
    <source>
        <strain evidence="3">CGMCC 1.7285</strain>
    </source>
</reference>
<name>A0A1I6H877_9GAMM</name>
<evidence type="ECO:0000256" key="1">
    <source>
        <dbReference type="SAM" id="Coils"/>
    </source>
</evidence>
<keyword evidence="1" id="KW-0175">Coiled coil</keyword>